<dbReference type="InterPro" id="IPR045376">
    <property type="entry name" value="Maf_N"/>
</dbReference>
<evidence type="ECO:0008006" key="5">
    <source>
        <dbReference type="Google" id="ProtNLM"/>
    </source>
</evidence>
<dbReference type="Pfam" id="PF20157">
    <property type="entry name" value="Maf_flag10_N"/>
    <property type="match status" value="1"/>
</dbReference>
<dbReference type="AlphaFoldDB" id="F2K4C5"/>
<dbReference type="STRING" id="717774.Marme_3350"/>
<evidence type="ECO:0000259" key="1">
    <source>
        <dbReference type="Pfam" id="PF01973"/>
    </source>
</evidence>
<evidence type="ECO:0000313" key="4">
    <source>
        <dbReference type="Proteomes" id="UP000001062"/>
    </source>
</evidence>
<proteinExistence type="predicted"/>
<dbReference type="PANTHER" id="PTHR41786:SF1">
    <property type="entry name" value="6-HYDROXYMETHYLPTERIN DIPHOSPHOKINASE MPTE-LIKE DOMAIN-CONTAINING PROTEIN"/>
    <property type="match status" value="1"/>
</dbReference>
<gene>
    <name evidence="3" type="ordered locus">Marme_3350</name>
</gene>
<sequence>MKENAFLVEEELLTRLNKGYQRLVENDHVFSGRFSKNLSVIKKFFPDVYDVIEGYEPSEKNVFLESDGALNILFKDTGFTLFSESPFDQIEKKYTSFCSNPLCTTVSLSTDVSDNTRHEYYLSRIHTRIKEVLKTTERKSELPDFAGGVLLFGFDLGYQLVRILDNHHVKHIYIYEENLDLFYYSLFAIDWQWVVDIIEERNSTLHFFLGVDEKQFMNDYVRTLRFNGLYMAAHTYLYMSYSREHIEDVLNEFFNQYVRQIMGWGFFDDGVIGIAQYLSRPKERTRLAVIPDLSIKKQINLANCPLFILGNGPSLDEHIDLIKKHYDDAIIFSCGTTLNTLKKYGIKPDFHVDVERMRHTAEKIEKLGPDYLSGINALTVNVMHPDFYQYFDNSIIGLKPSEPISSIMMLSRIVSVGNRQKLSTMHYSSPIVANLAMSYAELFRFSDVYLIGVDCGFRKLDKHHSKSSGYYNDDGSNSGLFNNNSQLLKRPANFGGQVFTTTLMDTSRVQIELSIVRSKKVNKLFQCYNLSDGVKIEGSTPLREESLLIPDSPSGFKKKVIKHILETFSNAEDASFEGKELLDVVDTFRTISKEFSNILARDFDNEVQIVDAFSEFNSLLMQQYYKGTPFVCELMYGSFVYFANEVVTMIFHNEDDYTDIAKEQIQFFIEFIEEMPSQLENYSNFVDKGNGYLDGLYNF</sequence>
<dbReference type="KEGG" id="mme:Marme_3350"/>
<dbReference type="RefSeq" id="WP_013662468.1">
    <property type="nucleotide sequence ID" value="NC_015276.1"/>
</dbReference>
<reference evidence="3 4" key="1">
    <citation type="journal article" date="2012" name="Stand. Genomic Sci.">
        <title>Complete genome sequence of the melanogenic marine bacterium Marinomonas mediterranea type strain (MMB-1(T)).</title>
        <authorList>
            <person name="Lucas-Elio P."/>
            <person name="Goodwin L."/>
            <person name="Woyke T."/>
            <person name="Pitluck S."/>
            <person name="Nolan M."/>
            <person name="Kyrpides N.C."/>
            <person name="Detter J.C."/>
            <person name="Copeland A."/>
            <person name="Teshima H."/>
            <person name="Bruce D."/>
            <person name="Detter C."/>
            <person name="Tapia R."/>
            <person name="Han S."/>
            <person name="Land M.L."/>
            <person name="Ivanova N."/>
            <person name="Mikhailova N."/>
            <person name="Johnston A.W."/>
            <person name="Sanchez-Amat A."/>
        </authorList>
    </citation>
    <scope>NUCLEOTIDE SEQUENCE [LARGE SCALE GENOMIC DNA]</scope>
    <source>
        <strain evidence="4">ATCC 700492 / JCM 21426 / NBRC 103028 / MMB-1</strain>
    </source>
</reference>
<protein>
    <recommendedName>
        <fullName evidence="5">DUF115 domain-containing protein</fullName>
    </recommendedName>
</protein>
<dbReference type="Proteomes" id="UP000001062">
    <property type="component" value="Chromosome"/>
</dbReference>
<name>F2K4C5_MARM1</name>
<dbReference type="PANTHER" id="PTHR41786">
    <property type="entry name" value="MOTILITY ACCESSORY FACTOR MAF"/>
    <property type="match status" value="1"/>
</dbReference>
<dbReference type="eggNOG" id="COG2604">
    <property type="taxonomic scope" value="Bacteria"/>
</dbReference>
<feature type="domain" description="6-hydroxymethylpterin diphosphokinase MptE-like" evidence="1">
    <location>
        <begin position="300"/>
        <end position="459"/>
    </location>
</feature>
<dbReference type="OrthoDB" id="7254531at2"/>
<accession>F2K4C5</accession>
<dbReference type="Pfam" id="PF01973">
    <property type="entry name" value="MptE-like"/>
    <property type="match status" value="1"/>
</dbReference>
<organism evidence="3 4">
    <name type="scientific">Marinomonas mediterranea (strain ATCC 700492 / JCM 21426 / NBRC 103028 / MMB-1)</name>
    <dbReference type="NCBI Taxonomy" id="717774"/>
    <lineage>
        <taxon>Bacteria</taxon>
        <taxon>Pseudomonadati</taxon>
        <taxon>Pseudomonadota</taxon>
        <taxon>Gammaproteobacteria</taxon>
        <taxon>Oceanospirillales</taxon>
        <taxon>Oceanospirillaceae</taxon>
        <taxon>Marinomonas</taxon>
    </lineage>
</organism>
<dbReference type="PATRIC" id="fig|717774.3.peg.3448"/>
<dbReference type="HOGENOM" id="CLU_015666_0_0_6"/>
<evidence type="ECO:0000259" key="2">
    <source>
        <dbReference type="Pfam" id="PF20157"/>
    </source>
</evidence>
<evidence type="ECO:0000313" key="3">
    <source>
        <dbReference type="EMBL" id="ADZ92566.1"/>
    </source>
</evidence>
<keyword evidence="4" id="KW-1185">Reference proteome</keyword>
<dbReference type="InterPro" id="IPR002826">
    <property type="entry name" value="MptE-like"/>
</dbReference>
<dbReference type="EMBL" id="CP002583">
    <property type="protein sequence ID" value="ADZ92566.1"/>
    <property type="molecule type" value="Genomic_DNA"/>
</dbReference>
<feature type="domain" description="Glycosyltransferase Maf N-terminal" evidence="2">
    <location>
        <begin position="33"/>
        <end position="262"/>
    </location>
</feature>